<feature type="transmembrane region" description="Helical" evidence="4">
    <location>
        <begin position="323"/>
        <end position="344"/>
    </location>
</feature>
<name>A0A931HBL8_9SPHN</name>
<evidence type="ECO:0000256" key="4">
    <source>
        <dbReference type="SAM" id="Phobius"/>
    </source>
</evidence>
<dbReference type="GO" id="GO:0022857">
    <property type="term" value="F:transmembrane transporter activity"/>
    <property type="evidence" value="ECO:0007669"/>
    <property type="project" value="InterPro"/>
</dbReference>
<accession>A0A931HBL8</accession>
<organism evidence="6 7">
    <name type="scientific">Novosphingobium aureum</name>
    <dbReference type="NCBI Taxonomy" id="2792964"/>
    <lineage>
        <taxon>Bacteria</taxon>
        <taxon>Pseudomonadati</taxon>
        <taxon>Pseudomonadota</taxon>
        <taxon>Alphaproteobacteria</taxon>
        <taxon>Sphingomonadales</taxon>
        <taxon>Sphingomonadaceae</taxon>
        <taxon>Novosphingobium</taxon>
    </lineage>
</organism>
<dbReference type="Proteomes" id="UP000617634">
    <property type="component" value="Unassembled WGS sequence"/>
</dbReference>
<dbReference type="PROSITE" id="PS50850">
    <property type="entry name" value="MFS"/>
    <property type="match status" value="1"/>
</dbReference>
<keyword evidence="1 4" id="KW-0812">Transmembrane</keyword>
<keyword evidence="2 4" id="KW-1133">Transmembrane helix</keyword>
<keyword evidence="7" id="KW-1185">Reference proteome</keyword>
<proteinExistence type="predicted"/>
<dbReference type="InterPro" id="IPR036259">
    <property type="entry name" value="MFS_trans_sf"/>
</dbReference>
<feature type="transmembrane region" description="Helical" evidence="4">
    <location>
        <begin position="148"/>
        <end position="166"/>
    </location>
</feature>
<feature type="transmembrane region" description="Helical" evidence="4">
    <location>
        <begin position="232"/>
        <end position="250"/>
    </location>
</feature>
<feature type="transmembrane region" description="Helical" evidence="4">
    <location>
        <begin position="30"/>
        <end position="49"/>
    </location>
</feature>
<dbReference type="InterPro" id="IPR011701">
    <property type="entry name" value="MFS"/>
</dbReference>
<reference evidence="6" key="1">
    <citation type="submission" date="2020-11" db="EMBL/GenBank/DDBJ databases">
        <title>Novosphingobium aureum sp. nov., a marine bacterium isolated from sediment of a salt flat.</title>
        <authorList>
            <person name="Yoo Y."/>
            <person name="Kim J.-J."/>
        </authorList>
    </citation>
    <scope>NUCLEOTIDE SEQUENCE</scope>
    <source>
        <strain evidence="6">YJ-S2-02</strain>
    </source>
</reference>
<evidence type="ECO:0000256" key="2">
    <source>
        <dbReference type="ARBA" id="ARBA00022989"/>
    </source>
</evidence>
<feature type="transmembrane region" description="Helical" evidence="4">
    <location>
        <begin position="350"/>
        <end position="369"/>
    </location>
</feature>
<dbReference type="Gene3D" id="1.20.1250.20">
    <property type="entry name" value="MFS general substrate transporter like domains"/>
    <property type="match status" value="1"/>
</dbReference>
<feature type="transmembrane region" description="Helical" evidence="4">
    <location>
        <begin position="118"/>
        <end position="136"/>
    </location>
</feature>
<feature type="transmembrane region" description="Helical" evidence="4">
    <location>
        <begin position="85"/>
        <end position="106"/>
    </location>
</feature>
<dbReference type="PANTHER" id="PTHR42910:SF1">
    <property type="entry name" value="MAJOR FACILITATOR SUPERFAMILY (MFS) PROFILE DOMAIN-CONTAINING PROTEIN"/>
    <property type="match status" value="1"/>
</dbReference>
<sequence>MAVAAGLTVANIYYNQPMLERMHADVAGELVTYVPTATQIGYAIGLLFLVPLGDLVERRGLIVAQCLGLAVALAAVALAPTGALIVAASLLVGLMGAVAQQIIPLAANLAPPDKRGGIVGTVMAGLLCGILLSRTVAGVVAEHWGWRAMFWLAVPLALLTALLAALRLPRSAPERTGHSYMGLLRSLRGLWREFPQLRIATWIQSCQFAAFSVFWTVLSLRLEARFELGPQVAGLFGVLGVVGVLAAPIAGRVADAGGPRRVVAAAAVVTLASWVVFGLWASIAGLVVGVLLLDFAVQGSQVSNQSIIYALRPEARSRINTVYMTSMFVAGGLASAGATAAWHLYGWTGVSALGLAVSLAGLALQPLSLRSARRL</sequence>
<keyword evidence="3 4" id="KW-0472">Membrane</keyword>
<dbReference type="EMBL" id="JADZGI010000001">
    <property type="protein sequence ID" value="MBH0112966.1"/>
    <property type="molecule type" value="Genomic_DNA"/>
</dbReference>
<feature type="transmembrane region" description="Helical" evidence="4">
    <location>
        <begin position="61"/>
        <end position="79"/>
    </location>
</feature>
<dbReference type="InterPro" id="IPR020846">
    <property type="entry name" value="MFS_dom"/>
</dbReference>
<evidence type="ECO:0000256" key="1">
    <source>
        <dbReference type="ARBA" id="ARBA00022692"/>
    </source>
</evidence>
<dbReference type="PANTHER" id="PTHR42910">
    <property type="entry name" value="TRANSPORTER SCO4007-RELATED"/>
    <property type="match status" value="1"/>
</dbReference>
<gene>
    <name evidence="6" type="ORF">I5E68_08385</name>
</gene>
<dbReference type="AlphaFoldDB" id="A0A931HBL8"/>
<evidence type="ECO:0000313" key="6">
    <source>
        <dbReference type="EMBL" id="MBH0112966.1"/>
    </source>
</evidence>
<feature type="domain" description="Major facilitator superfamily (MFS) profile" evidence="5">
    <location>
        <begin position="1"/>
        <end position="373"/>
    </location>
</feature>
<evidence type="ECO:0000256" key="3">
    <source>
        <dbReference type="ARBA" id="ARBA00023136"/>
    </source>
</evidence>
<dbReference type="CDD" id="cd17324">
    <property type="entry name" value="MFS_NepI_like"/>
    <property type="match status" value="1"/>
</dbReference>
<evidence type="ECO:0000313" key="7">
    <source>
        <dbReference type="Proteomes" id="UP000617634"/>
    </source>
</evidence>
<evidence type="ECO:0000259" key="5">
    <source>
        <dbReference type="PROSITE" id="PS50850"/>
    </source>
</evidence>
<comment type="caution">
    <text evidence="6">The sequence shown here is derived from an EMBL/GenBank/DDBJ whole genome shotgun (WGS) entry which is preliminary data.</text>
</comment>
<dbReference type="SUPFAM" id="SSF103473">
    <property type="entry name" value="MFS general substrate transporter"/>
    <property type="match status" value="1"/>
</dbReference>
<protein>
    <submittedName>
        <fullName evidence="6">MFS transporter</fullName>
    </submittedName>
</protein>
<dbReference type="Pfam" id="PF07690">
    <property type="entry name" value="MFS_1"/>
    <property type="match status" value="1"/>
</dbReference>